<organism evidence="1 2">
    <name type="scientific">Orbilia ellipsospora</name>
    <dbReference type="NCBI Taxonomy" id="2528407"/>
    <lineage>
        <taxon>Eukaryota</taxon>
        <taxon>Fungi</taxon>
        <taxon>Dikarya</taxon>
        <taxon>Ascomycota</taxon>
        <taxon>Pezizomycotina</taxon>
        <taxon>Orbiliomycetes</taxon>
        <taxon>Orbiliales</taxon>
        <taxon>Orbiliaceae</taxon>
        <taxon>Orbilia</taxon>
    </lineage>
</organism>
<evidence type="ECO:0000313" key="2">
    <source>
        <dbReference type="Proteomes" id="UP001365542"/>
    </source>
</evidence>
<name>A0AAV9XIC5_9PEZI</name>
<protein>
    <submittedName>
        <fullName evidence="1">Uncharacterized protein</fullName>
    </submittedName>
</protein>
<comment type="caution">
    <text evidence="1">The sequence shown here is derived from an EMBL/GenBank/DDBJ whole genome shotgun (WGS) entry which is preliminary data.</text>
</comment>
<gene>
    <name evidence="1" type="ORF">TWF694_007617</name>
</gene>
<evidence type="ECO:0000313" key="1">
    <source>
        <dbReference type="EMBL" id="KAK6541838.1"/>
    </source>
</evidence>
<dbReference type="Proteomes" id="UP001365542">
    <property type="component" value="Unassembled WGS sequence"/>
</dbReference>
<accession>A0AAV9XIC5</accession>
<dbReference type="AlphaFoldDB" id="A0AAV9XIC5"/>
<sequence>MPTRAERFQKNKESKIPDVVTEKMYGAFMTQPKKQYSMETLLAANQAIRASRYVNNPARWHWVLFNAAREGHDIDPADPAFYEGVKIANSLSDAVWEQFYATTFKLVPYRGLKRRVPSGYEDPLATLEPYSLVDMANNGTHFKLDWNNDDSNVHITILGHRSDEDQAAILEAAEQKQTCTTPIPVVKNCSSPVTTFKIHTDDKPTFHTQDDFDPYGEENKENIRPFKIPILRRFHPRRLFGGLKPLSRVSDCVPLVL</sequence>
<reference evidence="1 2" key="1">
    <citation type="submission" date="2019-10" db="EMBL/GenBank/DDBJ databases">
        <authorList>
            <person name="Palmer J.M."/>
        </authorList>
    </citation>
    <scope>NUCLEOTIDE SEQUENCE [LARGE SCALE GENOMIC DNA]</scope>
    <source>
        <strain evidence="1 2">TWF694</strain>
    </source>
</reference>
<dbReference type="EMBL" id="JAVHJO010000003">
    <property type="protein sequence ID" value="KAK6541838.1"/>
    <property type="molecule type" value="Genomic_DNA"/>
</dbReference>
<proteinExistence type="predicted"/>
<keyword evidence="2" id="KW-1185">Reference proteome</keyword>